<feature type="non-terminal residue" evidence="7">
    <location>
        <position position="65"/>
    </location>
</feature>
<dbReference type="GO" id="GO:0016020">
    <property type="term" value="C:membrane"/>
    <property type="evidence" value="ECO:0007669"/>
    <property type="project" value="UniProtKB-SubCell"/>
</dbReference>
<evidence type="ECO:0000256" key="5">
    <source>
        <dbReference type="PROSITE-ProRule" id="PRU00076"/>
    </source>
</evidence>
<dbReference type="SUPFAM" id="SSF57196">
    <property type="entry name" value="EGF/Laminin"/>
    <property type="match status" value="1"/>
</dbReference>
<comment type="caution">
    <text evidence="5">Lacks conserved residue(s) required for the propagation of feature annotation.</text>
</comment>
<reference evidence="7 8" key="1">
    <citation type="submission" date="2024-05" db="EMBL/GenBank/DDBJ databases">
        <title>Genome sequencing and assembly of Indian major carp, Cirrhinus mrigala (Hamilton, 1822).</title>
        <authorList>
            <person name="Mohindra V."/>
            <person name="Chowdhury L.M."/>
            <person name="Lal K."/>
            <person name="Jena J.K."/>
        </authorList>
    </citation>
    <scope>NUCLEOTIDE SEQUENCE [LARGE SCALE GENOMIC DNA]</scope>
    <source>
        <strain evidence="7">CM1030</strain>
        <tissue evidence="7">Blood</tissue>
    </source>
</reference>
<accession>A0ABD0NGZ1</accession>
<evidence type="ECO:0000256" key="1">
    <source>
        <dbReference type="ARBA" id="ARBA00004370"/>
    </source>
</evidence>
<keyword evidence="8" id="KW-1185">Reference proteome</keyword>
<evidence type="ECO:0000256" key="2">
    <source>
        <dbReference type="ARBA" id="ARBA00023136"/>
    </source>
</evidence>
<dbReference type="PROSITE" id="PS00022">
    <property type="entry name" value="EGF_1"/>
    <property type="match status" value="1"/>
</dbReference>
<dbReference type="AlphaFoldDB" id="A0ABD0NGZ1"/>
<keyword evidence="3 5" id="KW-1015">Disulfide bond</keyword>
<feature type="disulfide bond" evidence="5">
    <location>
        <begin position="42"/>
        <end position="51"/>
    </location>
</feature>
<keyword evidence="5" id="KW-0245">EGF-like domain</keyword>
<dbReference type="EMBL" id="JAMKFB020000022">
    <property type="protein sequence ID" value="KAL0160690.1"/>
    <property type="molecule type" value="Genomic_DNA"/>
</dbReference>
<dbReference type="Pfam" id="PF23106">
    <property type="entry name" value="EGF_Teneurin"/>
    <property type="match status" value="1"/>
</dbReference>
<feature type="non-terminal residue" evidence="7">
    <location>
        <position position="1"/>
    </location>
</feature>
<evidence type="ECO:0000259" key="6">
    <source>
        <dbReference type="PROSITE" id="PS50026"/>
    </source>
</evidence>
<dbReference type="PROSITE" id="PS50026">
    <property type="entry name" value="EGF_3"/>
    <property type="match status" value="1"/>
</dbReference>
<dbReference type="PANTHER" id="PTHR24038:SF8">
    <property type="entry name" value="STABILIN-1"/>
    <property type="match status" value="1"/>
</dbReference>
<comment type="caution">
    <text evidence="7">The sequence shown here is derived from an EMBL/GenBank/DDBJ whole genome shotgun (WGS) entry which is preliminary data.</text>
</comment>
<evidence type="ECO:0000313" key="8">
    <source>
        <dbReference type="Proteomes" id="UP001529510"/>
    </source>
</evidence>
<sequence length="65" mass="6948">DHSCCPGYFGHDCSKCPGTVDNWCSNNGQCKDGLFGSGECLCNEGFHGTACEMCEPGRYGKDCKS</sequence>
<feature type="domain" description="EGF-like" evidence="6">
    <location>
        <begin position="12"/>
        <end position="52"/>
    </location>
</feature>
<dbReference type="InterPro" id="IPR002049">
    <property type="entry name" value="LE_dom"/>
</dbReference>
<dbReference type="InterPro" id="IPR000742">
    <property type="entry name" value="EGF"/>
</dbReference>
<evidence type="ECO:0000256" key="4">
    <source>
        <dbReference type="ARBA" id="ARBA00023180"/>
    </source>
</evidence>
<keyword evidence="2" id="KW-0472">Membrane</keyword>
<dbReference type="Gene3D" id="2.10.25.10">
    <property type="entry name" value="Laminin"/>
    <property type="match status" value="1"/>
</dbReference>
<evidence type="ECO:0000256" key="3">
    <source>
        <dbReference type="ARBA" id="ARBA00023157"/>
    </source>
</evidence>
<proteinExistence type="predicted"/>
<gene>
    <name evidence="7" type="ORF">M9458_044415</name>
</gene>
<dbReference type="PANTHER" id="PTHR24038">
    <property type="entry name" value="STABILIN"/>
    <property type="match status" value="1"/>
</dbReference>
<dbReference type="PROSITE" id="PS01248">
    <property type="entry name" value="EGF_LAM_1"/>
    <property type="match status" value="1"/>
</dbReference>
<organism evidence="7 8">
    <name type="scientific">Cirrhinus mrigala</name>
    <name type="common">Mrigala</name>
    <dbReference type="NCBI Taxonomy" id="683832"/>
    <lineage>
        <taxon>Eukaryota</taxon>
        <taxon>Metazoa</taxon>
        <taxon>Chordata</taxon>
        <taxon>Craniata</taxon>
        <taxon>Vertebrata</taxon>
        <taxon>Euteleostomi</taxon>
        <taxon>Actinopterygii</taxon>
        <taxon>Neopterygii</taxon>
        <taxon>Teleostei</taxon>
        <taxon>Ostariophysi</taxon>
        <taxon>Cypriniformes</taxon>
        <taxon>Cyprinidae</taxon>
        <taxon>Labeoninae</taxon>
        <taxon>Labeonini</taxon>
        <taxon>Cirrhinus</taxon>
    </lineage>
</organism>
<keyword evidence="4" id="KW-0325">Glycoprotein</keyword>
<protein>
    <recommendedName>
        <fullName evidence="6">EGF-like domain-containing protein</fullName>
    </recommendedName>
</protein>
<comment type="subcellular location">
    <subcellularLocation>
        <location evidence="1">Membrane</location>
    </subcellularLocation>
</comment>
<evidence type="ECO:0000313" key="7">
    <source>
        <dbReference type="EMBL" id="KAL0160690.1"/>
    </source>
</evidence>
<dbReference type="Proteomes" id="UP001529510">
    <property type="component" value="Unassembled WGS sequence"/>
</dbReference>
<name>A0ABD0NGZ1_CIRMR</name>